<name>A0A2A4X2T5_UNCAE</name>
<reference evidence="3" key="1">
    <citation type="submission" date="2017-08" db="EMBL/GenBank/DDBJ databases">
        <title>A dynamic microbial community with high functional redundancy inhabits the cold, oxic subseafloor aquifer.</title>
        <authorList>
            <person name="Tully B.J."/>
            <person name="Wheat C.G."/>
            <person name="Glazer B.T."/>
            <person name="Huber J.A."/>
        </authorList>
    </citation>
    <scope>NUCLEOTIDE SEQUENCE [LARGE SCALE GENOMIC DNA]</scope>
</reference>
<dbReference type="GO" id="GO:0006203">
    <property type="term" value="P:dGTP catabolic process"/>
    <property type="evidence" value="ECO:0007669"/>
    <property type="project" value="TreeGrafter"/>
</dbReference>
<dbReference type="PANTHER" id="PTHR11373">
    <property type="entry name" value="DEOXYNUCLEOSIDE TRIPHOSPHATE TRIPHOSPHOHYDROLASE"/>
    <property type="match status" value="1"/>
</dbReference>
<gene>
    <name evidence="2" type="ORF">COB21_03770</name>
</gene>
<dbReference type="SUPFAM" id="SSF109604">
    <property type="entry name" value="HD-domain/PDEase-like"/>
    <property type="match status" value="1"/>
</dbReference>
<keyword evidence="2" id="KW-0378">Hydrolase</keyword>
<proteinExistence type="predicted"/>
<comment type="caution">
    <text evidence="2">The sequence shown here is derived from an EMBL/GenBank/DDBJ whole genome shotgun (WGS) entry which is preliminary data.</text>
</comment>
<organism evidence="2 3">
    <name type="scientific">Aerophobetes bacterium</name>
    <dbReference type="NCBI Taxonomy" id="2030807"/>
    <lineage>
        <taxon>Bacteria</taxon>
        <taxon>Candidatus Aerophobota</taxon>
    </lineage>
</organism>
<sequence length="435" mass="50331">MSYKRIYDPVHRFIEINPYEDLLIRSGPFERLRYIHQCGATFFVYPGATHKRFEHSLGVMHVATMIYETLINHVEREVFENSETLYLLDAIPKKGTYAYTYWKQILRFASLCHDIGHLPFSHVAEKMLLKEDDHEHWTYKIIMSSYMDPVFAAFEKQAKNQGMERSVKEDVAKVALGPKNYLPNSIFSPFESALASILIGDFFGADRIDYLLRDAQQTGLSYGQFDYHQLIQMLRFIPVNKAGEHCIDLGILENGLESCESLLLARHFMFKKIYNYPRVKAYEFHLARFIQKSFSRITSSIHSYLDTSDIEVLYAIKKAKQDPSHIAHFDALCLKGGADPFKAIVLPFALTHDHLIEFQNKYNIKESDISWSISPLAGQYMAMNMPIIHPDKKISFIPRTSSVQIPSIERSWLYLSNAHQDNFSTFSQRAIPEVV</sequence>
<dbReference type="CDD" id="cd00077">
    <property type="entry name" value="HDc"/>
    <property type="match status" value="1"/>
</dbReference>
<feature type="domain" description="HD/PDEase" evidence="1">
    <location>
        <begin position="48"/>
        <end position="220"/>
    </location>
</feature>
<dbReference type="InterPro" id="IPR006674">
    <property type="entry name" value="HD_domain"/>
</dbReference>
<protein>
    <submittedName>
        <fullName evidence="2">Phosphohydrolase</fullName>
    </submittedName>
</protein>
<evidence type="ECO:0000313" key="3">
    <source>
        <dbReference type="Proteomes" id="UP000218775"/>
    </source>
</evidence>
<dbReference type="Proteomes" id="UP000218775">
    <property type="component" value="Unassembled WGS sequence"/>
</dbReference>
<dbReference type="AlphaFoldDB" id="A0A2A4X2T5"/>
<evidence type="ECO:0000313" key="2">
    <source>
        <dbReference type="EMBL" id="PCI76860.1"/>
    </source>
</evidence>
<dbReference type="Gene3D" id="1.10.3210.10">
    <property type="entry name" value="Hypothetical protein af1432"/>
    <property type="match status" value="1"/>
</dbReference>
<dbReference type="GO" id="GO:0008832">
    <property type="term" value="F:dGTPase activity"/>
    <property type="evidence" value="ECO:0007669"/>
    <property type="project" value="TreeGrafter"/>
</dbReference>
<dbReference type="PANTHER" id="PTHR11373:SF4">
    <property type="entry name" value="DEOXYNUCLEOSIDE TRIPHOSPHATE TRIPHOSPHOHYDROLASE SAMHD1"/>
    <property type="match status" value="1"/>
</dbReference>
<evidence type="ECO:0000259" key="1">
    <source>
        <dbReference type="SMART" id="SM00471"/>
    </source>
</evidence>
<dbReference type="InterPro" id="IPR050135">
    <property type="entry name" value="dGTPase-like"/>
</dbReference>
<dbReference type="SMART" id="SM00471">
    <property type="entry name" value="HDc"/>
    <property type="match status" value="1"/>
</dbReference>
<dbReference type="EMBL" id="NVUK01000023">
    <property type="protein sequence ID" value="PCI76860.1"/>
    <property type="molecule type" value="Genomic_DNA"/>
</dbReference>
<dbReference type="Pfam" id="PF01966">
    <property type="entry name" value="HD"/>
    <property type="match status" value="1"/>
</dbReference>
<dbReference type="InterPro" id="IPR003607">
    <property type="entry name" value="HD/PDEase_dom"/>
</dbReference>
<accession>A0A2A4X2T5</accession>